<accession>M8DU37</accession>
<keyword evidence="1" id="KW-1133">Transmembrane helix</keyword>
<feature type="transmembrane region" description="Helical" evidence="1">
    <location>
        <begin position="12"/>
        <end position="29"/>
    </location>
</feature>
<dbReference type="AlphaFoldDB" id="M8DU37"/>
<keyword evidence="3" id="KW-1185">Reference proteome</keyword>
<dbReference type="PATRIC" id="fig|1300222.3.peg.4713"/>
<name>M8DU37_9BACL</name>
<comment type="caution">
    <text evidence="2">The sequence shown here is derived from an EMBL/GenBank/DDBJ whole genome shotgun (WGS) entry which is preliminary data.</text>
</comment>
<keyword evidence="1" id="KW-0812">Transmembrane</keyword>
<protein>
    <submittedName>
        <fullName evidence="2">Uncharacterized protein</fullName>
    </submittedName>
</protein>
<reference evidence="2 3" key="1">
    <citation type="submission" date="2013-03" db="EMBL/GenBank/DDBJ databases">
        <title>Assembly of a new bacterial strain Brevibacillus borstelensis AK1.</title>
        <authorList>
            <person name="Rajan I."/>
            <person name="PoliReddy D."/>
            <person name="Sugumar T."/>
            <person name="Rathinam K."/>
            <person name="Alqarawi S."/>
            <person name="Khalil A.B."/>
            <person name="Sivakumar N."/>
        </authorList>
    </citation>
    <scope>NUCLEOTIDE SEQUENCE [LARGE SCALE GENOMIC DNA]</scope>
    <source>
        <strain evidence="2 3">AK1</strain>
    </source>
</reference>
<evidence type="ECO:0000313" key="2">
    <source>
        <dbReference type="EMBL" id="EMT50496.1"/>
    </source>
</evidence>
<dbReference type="Proteomes" id="UP000012081">
    <property type="component" value="Unassembled WGS sequence"/>
</dbReference>
<evidence type="ECO:0000256" key="1">
    <source>
        <dbReference type="SAM" id="Phobius"/>
    </source>
</evidence>
<dbReference type="STRING" id="1300222.I532_22435"/>
<organism evidence="2 3">
    <name type="scientific">Brevibacillus borstelensis AK1</name>
    <dbReference type="NCBI Taxonomy" id="1300222"/>
    <lineage>
        <taxon>Bacteria</taxon>
        <taxon>Bacillati</taxon>
        <taxon>Bacillota</taxon>
        <taxon>Bacilli</taxon>
        <taxon>Bacillales</taxon>
        <taxon>Paenibacillaceae</taxon>
        <taxon>Brevibacillus</taxon>
    </lineage>
</organism>
<keyword evidence="1" id="KW-0472">Membrane</keyword>
<sequence length="68" mass="8132">MLLSHWEKLLSFYLAMFPWLIMFAPQMIAEICGRFPKSVGATQEIRNDHSREHFQHCQIRVRHCIISM</sequence>
<dbReference type="EMBL" id="APBN01000015">
    <property type="protein sequence ID" value="EMT50496.1"/>
    <property type="molecule type" value="Genomic_DNA"/>
</dbReference>
<gene>
    <name evidence="2" type="ORF">I532_22435</name>
</gene>
<proteinExistence type="predicted"/>
<evidence type="ECO:0000313" key="3">
    <source>
        <dbReference type="Proteomes" id="UP000012081"/>
    </source>
</evidence>